<reference evidence="2 3" key="1">
    <citation type="submission" date="2018-02" db="EMBL/GenBank/DDBJ databases">
        <authorList>
            <person name="Aull H.G."/>
            <person name="Garlena R.A."/>
            <person name="Russell D.A."/>
            <person name="Pop W.H."/>
            <person name="Jacobs-Sera D."/>
            <person name="Hatfull G.F."/>
        </authorList>
    </citation>
    <scope>NUCLEOTIDE SEQUENCE [LARGE SCALE GENOMIC DNA]</scope>
</reference>
<evidence type="ECO:0000313" key="3">
    <source>
        <dbReference type="Proteomes" id="UP000240261"/>
    </source>
</evidence>
<proteinExistence type="predicted"/>
<dbReference type="EMBL" id="MG962368">
    <property type="protein sequence ID" value="AVO25294.1"/>
    <property type="molecule type" value="Genomic_DNA"/>
</dbReference>
<keyword evidence="1" id="KW-0812">Transmembrane</keyword>
<keyword evidence="1" id="KW-1133">Transmembrane helix</keyword>
<name>A0A2P1JYD1_9CAUD</name>
<dbReference type="Proteomes" id="UP000240261">
    <property type="component" value="Segment"/>
</dbReference>
<protein>
    <submittedName>
        <fullName evidence="2">Uncharacterized protein</fullName>
    </submittedName>
</protein>
<sequence>MIAATPKNALDKVKVHIQENKKVYIVGGVCLAAGLVGGVLIVKGHQPPPIKVQPKINQILSWKPEAKLEVYIEALGDPGNIIQDTTTGTIYASQGEAARALGVYPARISEHLAGKLEHVQGHVLQNLGKAIVAD</sequence>
<organism evidence="2 3">
    <name type="scientific">Gordonia phage Gravy</name>
    <dbReference type="NCBI Taxonomy" id="2094133"/>
    <lineage>
        <taxon>Viruses</taxon>
        <taxon>Duplodnaviria</taxon>
        <taxon>Heunggongvirae</taxon>
        <taxon>Uroviricota</taxon>
        <taxon>Caudoviricetes</taxon>
        <taxon>Deejayvirinae</taxon>
        <taxon>Tanisvirus</taxon>
        <taxon>Tanisvirus tanis</taxon>
    </lineage>
</organism>
<feature type="transmembrane region" description="Helical" evidence="1">
    <location>
        <begin position="23"/>
        <end position="42"/>
    </location>
</feature>
<accession>A0A2P1JYD1</accession>
<dbReference type="SUPFAM" id="SSF64496">
    <property type="entry name" value="DNA-binding domain of intron-encoded endonucleases"/>
    <property type="match status" value="1"/>
</dbReference>
<keyword evidence="1" id="KW-0472">Membrane</keyword>
<evidence type="ECO:0000313" key="2">
    <source>
        <dbReference type="EMBL" id="AVO25294.1"/>
    </source>
</evidence>
<evidence type="ECO:0000256" key="1">
    <source>
        <dbReference type="SAM" id="Phobius"/>
    </source>
</evidence>
<gene>
    <name evidence="2" type="primary">54</name>
    <name evidence="2" type="ORF">PBI_GRAVY_54</name>
</gene>